<accession>A0A2P5XC40</accession>
<proteinExistence type="predicted"/>
<protein>
    <submittedName>
        <fullName evidence="2">Uncharacterized protein</fullName>
    </submittedName>
</protein>
<evidence type="ECO:0000313" key="3">
    <source>
        <dbReference type="Proteomes" id="UP000239757"/>
    </source>
</evidence>
<feature type="region of interest" description="Disordered" evidence="1">
    <location>
        <begin position="139"/>
        <end position="160"/>
    </location>
</feature>
<name>A0A2P5XC40_GOSBA</name>
<dbReference type="OrthoDB" id="1001661at2759"/>
<evidence type="ECO:0000313" key="2">
    <source>
        <dbReference type="EMBL" id="PPS00906.1"/>
    </source>
</evidence>
<organism evidence="2 3">
    <name type="scientific">Gossypium barbadense</name>
    <name type="common">Sea Island cotton</name>
    <name type="synonym">Hibiscus barbadensis</name>
    <dbReference type="NCBI Taxonomy" id="3634"/>
    <lineage>
        <taxon>Eukaryota</taxon>
        <taxon>Viridiplantae</taxon>
        <taxon>Streptophyta</taxon>
        <taxon>Embryophyta</taxon>
        <taxon>Tracheophyta</taxon>
        <taxon>Spermatophyta</taxon>
        <taxon>Magnoliopsida</taxon>
        <taxon>eudicotyledons</taxon>
        <taxon>Gunneridae</taxon>
        <taxon>Pentapetalae</taxon>
        <taxon>rosids</taxon>
        <taxon>malvids</taxon>
        <taxon>Malvales</taxon>
        <taxon>Malvaceae</taxon>
        <taxon>Malvoideae</taxon>
        <taxon>Gossypium</taxon>
    </lineage>
</organism>
<reference evidence="2 3" key="1">
    <citation type="submission" date="2015-01" db="EMBL/GenBank/DDBJ databases">
        <title>Genome of allotetraploid Gossypium barbadense reveals genomic plasticity and fiber elongation in cotton evolution.</title>
        <authorList>
            <person name="Chen X."/>
            <person name="Liu X."/>
            <person name="Zhao B."/>
            <person name="Zheng H."/>
            <person name="Hu Y."/>
            <person name="Lu G."/>
            <person name="Yang C."/>
            <person name="Chen J."/>
            <person name="Shan C."/>
            <person name="Zhang L."/>
            <person name="Zhou Y."/>
            <person name="Wang L."/>
            <person name="Guo W."/>
            <person name="Bai Y."/>
            <person name="Ruan J."/>
            <person name="Shangguan X."/>
            <person name="Mao Y."/>
            <person name="Jiang J."/>
            <person name="Zhu Y."/>
            <person name="Lei J."/>
            <person name="Kang H."/>
            <person name="Chen S."/>
            <person name="He X."/>
            <person name="Wang R."/>
            <person name="Wang Y."/>
            <person name="Chen J."/>
            <person name="Wang L."/>
            <person name="Yu S."/>
            <person name="Wang B."/>
            <person name="Wei J."/>
            <person name="Song S."/>
            <person name="Lu X."/>
            <person name="Gao Z."/>
            <person name="Gu W."/>
            <person name="Deng X."/>
            <person name="Ma D."/>
            <person name="Wang S."/>
            <person name="Liang W."/>
            <person name="Fang L."/>
            <person name="Cai C."/>
            <person name="Zhu X."/>
            <person name="Zhou B."/>
            <person name="Zhang Y."/>
            <person name="Chen Z."/>
            <person name="Xu S."/>
            <person name="Zhu R."/>
            <person name="Wang S."/>
            <person name="Zhang T."/>
            <person name="Zhao G."/>
        </authorList>
    </citation>
    <scope>NUCLEOTIDE SEQUENCE [LARGE SCALE GENOMIC DNA]</scope>
    <source>
        <strain evidence="3">cv. Xinhai21</strain>
        <tissue evidence="2">Leaf</tissue>
    </source>
</reference>
<dbReference type="AlphaFoldDB" id="A0A2P5XC40"/>
<sequence length="214" mass="24799">MLRDRDGKAEMRRGGSFEEWKMPNSGMDRAYEDVANMGLVLGLGQREGQVGLVDIDERLDSLRFEGHLTGREILSVEDQIFPIDNFNLATPEAEDRDISQEVEEEFYNTIRSKRKKRQFNKRIMSMQAIQDGVLSSKEIQRRDRNRRKGKSSAEPGSEDKVVNLSLSDSELSNRRKVILREVKQTWEVGKKLGLRVLGEERDVIEEIMRLEEQQ</sequence>
<dbReference type="Proteomes" id="UP000239757">
    <property type="component" value="Unassembled WGS sequence"/>
</dbReference>
<evidence type="ECO:0000256" key="1">
    <source>
        <dbReference type="SAM" id="MobiDB-lite"/>
    </source>
</evidence>
<gene>
    <name evidence="2" type="ORF">GOBAR_AA19753</name>
</gene>
<dbReference type="EMBL" id="KZ665207">
    <property type="protein sequence ID" value="PPS00906.1"/>
    <property type="molecule type" value="Genomic_DNA"/>
</dbReference>